<feature type="compositionally biased region" description="Polar residues" evidence="3">
    <location>
        <begin position="762"/>
        <end position="772"/>
    </location>
</feature>
<dbReference type="PROSITE" id="PS00463">
    <property type="entry name" value="ZN2_CY6_FUNGAL_1"/>
    <property type="match status" value="1"/>
</dbReference>
<proteinExistence type="predicted"/>
<dbReference type="SMART" id="SM00066">
    <property type="entry name" value="GAL4"/>
    <property type="match status" value="1"/>
</dbReference>
<dbReference type="InterPro" id="IPR050987">
    <property type="entry name" value="AtrR-like"/>
</dbReference>
<dbReference type="Pfam" id="PF00172">
    <property type="entry name" value="Zn_clus"/>
    <property type="match status" value="1"/>
</dbReference>
<evidence type="ECO:0000313" key="6">
    <source>
        <dbReference type="Proteomes" id="UP001301769"/>
    </source>
</evidence>
<dbReference type="GO" id="GO:0008270">
    <property type="term" value="F:zinc ion binding"/>
    <property type="evidence" value="ECO:0007669"/>
    <property type="project" value="InterPro"/>
</dbReference>
<reference evidence="5" key="1">
    <citation type="journal article" date="2023" name="Mol. Phylogenet. Evol.">
        <title>Genome-scale phylogeny and comparative genomics of the fungal order Sordariales.</title>
        <authorList>
            <person name="Hensen N."/>
            <person name="Bonometti L."/>
            <person name="Westerberg I."/>
            <person name="Brannstrom I.O."/>
            <person name="Guillou S."/>
            <person name="Cros-Aarteil S."/>
            <person name="Calhoun S."/>
            <person name="Haridas S."/>
            <person name="Kuo A."/>
            <person name="Mondo S."/>
            <person name="Pangilinan J."/>
            <person name="Riley R."/>
            <person name="LaButti K."/>
            <person name="Andreopoulos B."/>
            <person name="Lipzen A."/>
            <person name="Chen C."/>
            <person name="Yan M."/>
            <person name="Daum C."/>
            <person name="Ng V."/>
            <person name="Clum A."/>
            <person name="Steindorff A."/>
            <person name="Ohm R.A."/>
            <person name="Martin F."/>
            <person name="Silar P."/>
            <person name="Natvig D.O."/>
            <person name="Lalanne C."/>
            <person name="Gautier V."/>
            <person name="Ament-Velasquez S.L."/>
            <person name="Kruys A."/>
            <person name="Hutchinson M.I."/>
            <person name="Powell A.J."/>
            <person name="Barry K."/>
            <person name="Miller A.N."/>
            <person name="Grigoriev I.V."/>
            <person name="Debuchy R."/>
            <person name="Gladieux P."/>
            <person name="Hiltunen Thoren M."/>
            <person name="Johannesson H."/>
        </authorList>
    </citation>
    <scope>NUCLEOTIDE SEQUENCE</scope>
    <source>
        <strain evidence="5">PSN293</strain>
    </source>
</reference>
<feature type="compositionally biased region" description="Polar residues" evidence="3">
    <location>
        <begin position="695"/>
        <end position="729"/>
    </location>
</feature>
<dbReference type="CDD" id="cd12148">
    <property type="entry name" value="fungal_TF_MHR"/>
    <property type="match status" value="1"/>
</dbReference>
<dbReference type="GO" id="GO:0000981">
    <property type="term" value="F:DNA-binding transcription factor activity, RNA polymerase II-specific"/>
    <property type="evidence" value="ECO:0007669"/>
    <property type="project" value="InterPro"/>
</dbReference>
<evidence type="ECO:0000256" key="1">
    <source>
        <dbReference type="ARBA" id="ARBA00022723"/>
    </source>
</evidence>
<dbReference type="InterPro" id="IPR001138">
    <property type="entry name" value="Zn2Cys6_DnaBD"/>
</dbReference>
<sequence>MPPAKRPGPSDVVDPSTAADGSGNPKLKLPRLDRGPEDFSSVVKNKLQSYTRTGQACDRCKVRKIRCDALPEGCSHCTNQNLECYVTDRVSGRTERRGYLQQLERDKAAMVNHIRELEQLLADNGIQVSPWQGTAHHANYPPDLVLDSVGNPVREHPEFKDQWKQRGSLWVKNYKPKQPASGTSTSTYTRHSLVESRPNESYLGVSADSEPLSSIRGTKLSVLGTTIDITSFDAPDMDEPPPGTPIGSPLYNKSVMAFMQTILNMNPPVENVELPSRQDAFTYVEWYFLMISPFLPVLHKPSFLQLLTKIYDDPSFKPSVPEQVIVHMVFATIYFQYGIRNREEPEKHSKLNDLSNKHYHYSLGKFFDLAVSQSVTAAQALAMIVAHTRNFPKPGCSSTIAQFSLYKAIELGLHRAVKVPGGGTNLDNEVRKRVWWAILGVLVTLNGRLGRPMPINLDEFDVEFPIAIPDECLGEEGVLDSSKIGHCNYHIGLMGFRTVPLYIEMYRNIYGVRRDPAKYVDVVRELEEGVQAIYDSLPVDLNPEACNLSEKVFALYAQAFRLEFAICLRHPSVCMTTDPKFCADNTRVCEESAQKLLKIVGELLRMKSLDTTWYQLAVYVAAIFSTLVAQWERRSTISAHQLNTLRAEMMLWLEVIGEIGRLLGTGTRLTTEIGVIIQRTLGWIEHAMDRKIGASSEQASSISNVQNSTSTPLGTETPNEKSGTTTATSGDGFYDTPLVGSTTPYPNLGYDESAMNGGPVGPTSQVSQQNGTPGAGFDPTNGTAYQMYTTAGPGPGPLLSTPTLGSNVPSNMDQTGTSVTNPLIAFASQATQHVMNAGPGSQQSTVGQAEDDWRRSTAAQQAQQLLAATAHNSGIITGNTWQDWAAAMADSQDRFSASALLTLGGGRAGDHMHQQVDGGQNDAMNAAVAAAGLGISLGGVGSNHTASWPLLLFPDGTNSGGG</sequence>
<dbReference type="CDD" id="cd00067">
    <property type="entry name" value="GAL4"/>
    <property type="match status" value="1"/>
</dbReference>
<gene>
    <name evidence="5" type="ORF">QBC37DRAFT_271186</name>
</gene>
<protein>
    <submittedName>
        <fullName evidence="5">Transcriptional activator protein acu-15</fullName>
    </submittedName>
</protein>
<keyword evidence="1" id="KW-0479">Metal-binding</keyword>
<evidence type="ECO:0000259" key="4">
    <source>
        <dbReference type="PROSITE" id="PS50048"/>
    </source>
</evidence>
<dbReference type="GO" id="GO:0003677">
    <property type="term" value="F:DNA binding"/>
    <property type="evidence" value="ECO:0007669"/>
    <property type="project" value="InterPro"/>
</dbReference>
<keyword evidence="6" id="KW-1185">Reference proteome</keyword>
<accession>A0AAN7BDV1</accession>
<dbReference type="PANTHER" id="PTHR46910:SF4">
    <property type="entry name" value="ZN(2)-C6 FUNGAL-TYPE DOMAIN-CONTAINING PROTEIN"/>
    <property type="match status" value="1"/>
</dbReference>
<feature type="region of interest" description="Disordered" evidence="3">
    <location>
        <begin position="695"/>
        <end position="781"/>
    </location>
</feature>
<organism evidence="5 6">
    <name type="scientific">Rhypophila decipiens</name>
    <dbReference type="NCBI Taxonomy" id="261697"/>
    <lineage>
        <taxon>Eukaryota</taxon>
        <taxon>Fungi</taxon>
        <taxon>Dikarya</taxon>
        <taxon>Ascomycota</taxon>
        <taxon>Pezizomycotina</taxon>
        <taxon>Sordariomycetes</taxon>
        <taxon>Sordariomycetidae</taxon>
        <taxon>Sordariales</taxon>
        <taxon>Naviculisporaceae</taxon>
        <taxon>Rhypophila</taxon>
    </lineage>
</organism>
<evidence type="ECO:0000256" key="3">
    <source>
        <dbReference type="SAM" id="MobiDB-lite"/>
    </source>
</evidence>
<evidence type="ECO:0000313" key="5">
    <source>
        <dbReference type="EMBL" id="KAK4220343.1"/>
    </source>
</evidence>
<dbReference type="InterPro" id="IPR036864">
    <property type="entry name" value="Zn2-C6_fun-type_DNA-bd_sf"/>
</dbReference>
<dbReference type="PANTHER" id="PTHR46910">
    <property type="entry name" value="TRANSCRIPTION FACTOR PDR1"/>
    <property type="match status" value="1"/>
</dbReference>
<dbReference type="Gene3D" id="4.10.240.10">
    <property type="entry name" value="Zn(2)-C6 fungal-type DNA-binding domain"/>
    <property type="match status" value="1"/>
</dbReference>
<feature type="domain" description="Zn(2)-C6 fungal-type" evidence="4">
    <location>
        <begin position="56"/>
        <end position="86"/>
    </location>
</feature>
<comment type="caution">
    <text evidence="5">The sequence shown here is derived from an EMBL/GenBank/DDBJ whole genome shotgun (WGS) entry which is preliminary data.</text>
</comment>
<dbReference type="GO" id="GO:0006351">
    <property type="term" value="P:DNA-templated transcription"/>
    <property type="evidence" value="ECO:0007669"/>
    <property type="project" value="InterPro"/>
</dbReference>
<dbReference type="PROSITE" id="PS50048">
    <property type="entry name" value="ZN2_CY6_FUNGAL_2"/>
    <property type="match status" value="1"/>
</dbReference>
<name>A0AAN7BDV1_9PEZI</name>
<feature type="region of interest" description="Disordered" evidence="3">
    <location>
        <begin position="1"/>
        <end position="35"/>
    </location>
</feature>
<dbReference type="InterPro" id="IPR007219">
    <property type="entry name" value="XnlR_reg_dom"/>
</dbReference>
<keyword evidence="2" id="KW-0539">Nucleus</keyword>
<dbReference type="Proteomes" id="UP001301769">
    <property type="component" value="Unassembled WGS sequence"/>
</dbReference>
<dbReference type="EMBL" id="MU858045">
    <property type="protein sequence ID" value="KAK4220343.1"/>
    <property type="molecule type" value="Genomic_DNA"/>
</dbReference>
<evidence type="ECO:0000256" key="2">
    <source>
        <dbReference type="ARBA" id="ARBA00023242"/>
    </source>
</evidence>
<dbReference type="AlphaFoldDB" id="A0AAN7BDV1"/>
<reference evidence="5" key="2">
    <citation type="submission" date="2023-05" db="EMBL/GenBank/DDBJ databases">
        <authorList>
            <consortium name="Lawrence Berkeley National Laboratory"/>
            <person name="Steindorff A."/>
            <person name="Hensen N."/>
            <person name="Bonometti L."/>
            <person name="Westerberg I."/>
            <person name="Brannstrom I.O."/>
            <person name="Guillou S."/>
            <person name="Cros-Aarteil S."/>
            <person name="Calhoun S."/>
            <person name="Haridas S."/>
            <person name="Kuo A."/>
            <person name="Mondo S."/>
            <person name="Pangilinan J."/>
            <person name="Riley R."/>
            <person name="Labutti K."/>
            <person name="Andreopoulos B."/>
            <person name="Lipzen A."/>
            <person name="Chen C."/>
            <person name="Yanf M."/>
            <person name="Daum C."/>
            <person name="Ng V."/>
            <person name="Clum A."/>
            <person name="Ohm R."/>
            <person name="Martin F."/>
            <person name="Silar P."/>
            <person name="Natvig D."/>
            <person name="Lalanne C."/>
            <person name="Gautier V."/>
            <person name="Ament-Velasquez S.L."/>
            <person name="Kruys A."/>
            <person name="Hutchinson M.I."/>
            <person name="Powell A.J."/>
            <person name="Barry K."/>
            <person name="Miller A.N."/>
            <person name="Grigoriev I.V."/>
            <person name="Debuchy R."/>
            <person name="Gladieux P."/>
            <person name="Thoren M.H."/>
            <person name="Johannesson H."/>
        </authorList>
    </citation>
    <scope>NUCLEOTIDE SEQUENCE</scope>
    <source>
        <strain evidence="5">PSN293</strain>
    </source>
</reference>
<dbReference type="Pfam" id="PF04082">
    <property type="entry name" value="Fungal_trans"/>
    <property type="match status" value="1"/>
</dbReference>
<dbReference type="SUPFAM" id="SSF57701">
    <property type="entry name" value="Zn2/Cys6 DNA-binding domain"/>
    <property type="match status" value="1"/>
</dbReference>